<dbReference type="Pfam" id="PF00067">
    <property type="entry name" value="p450"/>
    <property type="match status" value="1"/>
</dbReference>
<evidence type="ECO:0000256" key="1">
    <source>
        <dbReference type="ARBA" id="ARBA00001971"/>
    </source>
</evidence>
<dbReference type="InterPro" id="IPR050121">
    <property type="entry name" value="Cytochrome_P450_monoxygenase"/>
</dbReference>
<dbReference type="PANTHER" id="PTHR24305:SF230">
    <property type="entry name" value="P450, PUTATIVE (EUROFUNG)-RELATED"/>
    <property type="match status" value="1"/>
</dbReference>
<evidence type="ECO:0000256" key="8">
    <source>
        <dbReference type="PIRSR" id="PIRSR602401-1"/>
    </source>
</evidence>
<evidence type="ECO:0000256" key="5">
    <source>
        <dbReference type="ARBA" id="ARBA00023002"/>
    </source>
</evidence>
<protein>
    <submittedName>
        <fullName evidence="11">Cytochrome P450 ClCP1</fullName>
    </submittedName>
</protein>
<dbReference type="InterPro" id="IPR002401">
    <property type="entry name" value="Cyt_P450_E_grp-I"/>
</dbReference>
<dbReference type="GO" id="GO:0009403">
    <property type="term" value="P:toxin biosynthetic process"/>
    <property type="evidence" value="ECO:0007669"/>
    <property type="project" value="UniProtKB-ARBA"/>
</dbReference>
<dbReference type="Proteomes" id="UP000738349">
    <property type="component" value="Unassembled WGS sequence"/>
</dbReference>
<keyword evidence="10" id="KW-0812">Transmembrane</keyword>
<keyword evidence="7 9" id="KW-0503">Monooxygenase</keyword>
<evidence type="ECO:0000256" key="3">
    <source>
        <dbReference type="ARBA" id="ARBA00022617"/>
    </source>
</evidence>
<dbReference type="Gene3D" id="1.10.630.10">
    <property type="entry name" value="Cytochrome P450"/>
    <property type="match status" value="1"/>
</dbReference>
<reference evidence="11" key="1">
    <citation type="journal article" date="2021" name="Nat. Commun.">
        <title>Genetic determinants of endophytism in the Arabidopsis root mycobiome.</title>
        <authorList>
            <person name="Mesny F."/>
            <person name="Miyauchi S."/>
            <person name="Thiergart T."/>
            <person name="Pickel B."/>
            <person name="Atanasova L."/>
            <person name="Karlsson M."/>
            <person name="Huettel B."/>
            <person name="Barry K.W."/>
            <person name="Haridas S."/>
            <person name="Chen C."/>
            <person name="Bauer D."/>
            <person name="Andreopoulos W."/>
            <person name="Pangilinan J."/>
            <person name="LaButti K."/>
            <person name="Riley R."/>
            <person name="Lipzen A."/>
            <person name="Clum A."/>
            <person name="Drula E."/>
            <person name="Henrissat B."/>
            <person name="Kohler A."/>
            <person name="Grigoriev I.V."/>
            <person name="Martin F.M."/>
            <person name="Hacquard S."/>
        </authorList>
    </citation>
    <scope>NUCLEOTIDE SEQUENCE</scope>
    <source>
        <strain evidence="11">MPI-CAGE-AT-0147</strain>
    </source>
</reference>
<comment type="caution">
    <text evidence="11">The sequence shown here is derived from an EMBL/GenBank/DDBJ whole genome shotgun (WGS) entry which is preliminary data.</text>
</comment>
<name>A0A9P9IXV4_9HYPO</name>
<keyword evidence="3 8" id="KW-0349">Heme</keyword>
<evidence type="ECO:0000313" key="12">
    <source>
        <dbReference type="Proteomes" id="UP000738349"/>
    </source>
</evidence>
<dbReference type="GO" id="GO:0016705">
    <property type="term" value="F:oxidoreductase activity, acting on paired donors, with incorporation or reduction of molecular oxygen"/>
    <property type="evidence" value="ECO:0007669"/>
    <property type="project" value="InterPro"/>
</dbReference>
<dbReference type="PRINTS" id="PR00385">
    <property type="entry name" value="P450"/>
</dbReference>
<feature type="binding site" description="axial binding residue" evidence="8">
    <location>
        <position position="439"/>
    </location>
    <ligand>
        <name>heme</name>
        <dbReference type="ChEBI" id="CHEBI:30413"/>
    </ligand>
    <ligandPart>
        <name>Fe</name>
        <dbReference type="ChEBI" id="CHEBI:18248"/>
    </ligandPart>
</feature>
<keyword evidence="10" id="KW-0472">Membrane</keyword>
<dbReference type="OrthoDB" id="1470350at2759"/>
<comment type="cofactor">
    <cofactor evidence="1 8">
        <name>heme</name>
        <dbReference type="ChEBI" id="CHEBI:30413"/>
    </cofactor>
</comment>
<dbReference type="PRINTS" id="PR00463">
    <property type="entry name" value="EP450I"/>
</dbReference>
<dbReference type="GO" id="GO:0005506">
    <property type="term" value="F:iron ion binding"/>
    <property type="evidence" value="ECO:0007669"/>
    <property type="project" value="InterPro"/>
</dbReference>
<evidence type="ECO:0000256" key="9">
    <source>
        <dbReference type="RuleBase" id="RU000461"/>
    </source>
</evidence>
<evidence type="ECO:0000256" key="6">
    <source>
        <dbReference type="ARBA" id="ARBA00023004"/>
    </source>
</evidence>
<dbReference type="GO" id="GO:0004497">
    <property type="term" value="F:monooxygenase activity"/>
    <property type="evidence" value="ECO:0007669"/>
    <property type="project" value="UniProtKB-KW"/>
</dbReference>
<dbReference type="SUPFAM" id="SSF48264">
    <property type="entry name" value="Cytochrome P450"/>
    <property type="match status" value="1"/>
</dbReference>
<proteinExistence type="inferred from homology"/>
<comment type="similarity">
    <text evidence="2 9">Belongs to the cytochrome P450 family.</text>
</comment>
<keyword evidence="5 9" id="KW-0560">Oxidoreductase</keyword>
<keyword evidence="12" id="KW-1185">Reference proteome</keyword>
<gene>
    <name evidence="11" type="ORF">EDB81DRAFT_901364</name>
</gene>
<keyword evidence="6 8" id="KW-0408">Iron</keyword>
<organism evidence="11 12">
    <name type="scientific">Dactylonectria macrodidyma</name>
    <dbReference type="NCBI Taxonomy" id="307937"/>
    <lineage>
        <taxon>Eukaryota</taxon>
        <taxon>Fungi</taxon>
        <taxon>Dikarya</taxon>
        <taxon>Ascomycota</taxon>
        <taxon>Pezizomycotina</taxon>
        <taxon>Sordariomycetes</taxon>
        <taxon>Hypocreomycetidae</taxon>
        <taxon>Hypocreales</taxon>
        <taxon>Nectriaceae</taxon>
        <taxon>Dactylonectria</taxon>
    </lineage>
</organism>
<evidence type="ECO:0000256" key="4">
    <source>
        <dbReference type="ARBA" id="ARBA00022723"/>
    </source>
</evidence>
<evidence type="ECO:0000313" key="11">
    <source>
        <dbReference type="EMBL" id="KAH7137762.1"/>
    </source>
</evidence>
<dbReference type="PROSITE" id="PS00086">
    <property type="entry name" value="CYTOCHROME_P450"/>
    <property type="match status" value="1"/>
</dbReference>
<dbReference type="InterPro" id="IPR017972">
    <property type="entry name" value="Cyt_P450_CS"/>
</dbReference>
<dbReference type="InterPro" id="IPR036396">
    <property type="entry name" value="Cyt_P450_sf"/>
</dbReference>
<evidence type="ECO:0000256" key="10">
    <source>
        <dbReference type="SAM" id="Phobius"/>
    </source>
</evidence>
<sequence>MSLGGLLFVMGSGLSLVALYTCGCILYNIFLHPLRNFPGPFCMRATRLAYCYKLMNGTLPFDMLAIHQKYGHVVRIAPDELAFADHEAWKEIMGHRIKENKRPEFEKSAHFYRPLGGPSSLVNCGREEHGALRRLMSHGFSDRSLREQQPLITKYVDLLIQRLHENCHQPVDIMSWYNFTTFDVIGDLAFGEPFGCLDGSDYHPWVRTIFQMVKLGSVLQVAAYFPLLRYVILRILSSKAIWARREEHTAMTREKLLRRMELGASGGRPDLVKGLLQGQDSLGLSMDQVLKNSGLLIIGGSETTATLLSGVTFLFLTHPDTLRQLTEEVRTSFAREEDIDFTSVNKLSYMIACLDEALRIYPPVPGGLPRVIPKGGSVVSGRFIPEKTIVAIHQWAMYHSKEHFKDPFEFRPERCMGDPEFAQDHRDAFQPFHIGPRNCLGRNLAYVEMRIILARVIWNFDMTLANESRDWHARQKVYILWDKGPLMVHLQPVARDQASESID</sequence>
<keyword evidence="10" id="KW-1133">Transmembrane helix</keyword>
<dbReference type="EMBL" id="JAGMUV010000012">
    <property type="protein sequence ID" value="KAH7137762.1"/>
    <property type="molecule type" value="Genomic_DNA"/>
</dbReference>
<keyword evidence="4 8" id="KW-0479">Metal-binding</keyword>
<feature type="transmembrane region" description="Helical" evidence="10">
    <location>
        <begin position="6"/>
        <end position="30"/>
    </location>
</feature>
<dbReference type="FunFam" id="1.10.630.10:FF:000047">
    <property type="entry name" value="Cytochrome P450 monooxygenase"/>
    <property type="match status" value="1"/>
</dbReference>
<evidence type="ECO:0000256" key="7">
    <source>
        <dbReference type="ARBA" id="ARBA00023033"/>
    </source>
</evidence>
<evidence type="ECO:0000256" key="2">
    <source>
        <dbReference type="ARBA" id="ARBA00010617"/>
    </source>
</evidence>
<dbReference type="AlphaFoldDB" id="A0A9P9IXV4"/>
<dbReference type="CDD" id="cd11058">
    <property type="entry name" value="CYP60B-like"/>
    <property type="match status" value="1"/>
</dbReference>
<dbReference type="InterPro" id="IPR001128">
    <property type="entry name" value="Cyt_P450"/>
</dbReference>
<dbReference type="GO" id="GO:0020037">
    <property type="term" value="F:heme binding"/>
    <property type="evidence" value="ECO:0007669"/>
    <property type="project" value="InterPro"/>
</dbReference>
<dbReference type="PANTHER" id="PTHR24305">
    <property type="entry name" value="CYTOCHROME P450"/>
    <property type="match status" value="1"/>
</dbReference>
<accession>A0A9P9IXV4</accession>